<proteinExistence type="inferred from homology"/>
<comment type="caution">
    <text evidence="11">The sequence shown here is derived from an EMBL/GenBank/DDBJ whole genome shotgun (WGS) entry which is preliminary data.</text>
</comment>
<name>A0ABS8GGE2_9MICC</name>
<reference evidence="11" key="1">
    <citation type="submission" date="2021-10" db="EMBL/GenBank/DDBJ databases">
        <title>Novel species in genus Arthrobacter.</title>
        <authorList>
            <person name="Liu Y."/>
        </authorList>
    </citation>
    <scope>NUCLEOTIDE SEQUENCE</scope>
    <source>
        <strain evidence="11">Zg-Y786</strain>
    </source>
</reference>
<evidence type="ECO:0000256" key="1">
    <source>
        <dbReference type="ARBA" id="ARBA00004236"/>
    </source>
</evidence>
<accession>A0ABS8GGE2</accession>
<keyword evidence="12" id="KW-1185">Reference proteome</keyword>
<evidence type="ECO:0000256" key="7">
    <source>
        <dbReference type="ARBA" id="ARBA00037904"/>
    </source>
</evidence>
<dbReference type="Gene3D" id="3.90.550.10">
    <property type="entry name" value="Spore Coat Polysaccharide Biosynthesis Protein SpsA, Chain A"/>
    <property type="match status" value="1"/>
</dbReference>
<evidence type="ECO:0000256" key="2">
    <source>
        <dbReference type="ARBA" id="ARBA00022475"/>
    </source>
</evidence>
<dbReference type="PANTHER" id="PTHR43646">
    <property type="entry name" value="GLYCOSYLTRANSFERASE"/>
    <property type="match status" value="1"/>
</dbReference>
<comment type="subcellular location">
    <subcellularLocation>
        <location evidence="1">Cell membrane</location>
    </subcellularLocation>
</comment>
<comment type="function">
    <text evidence="6">Catalyzes the glycosylation of 4,4'-diaponeurosporenoate, i.e. the esterification of glucose at the C1'' position with the carboxyl group of 4,4'-diaponeurosporenic acid, to form glycosyl-4,4'-diaponeurosporenoate. This is a step in the biosynthesis of staphyloxanthin, an orange pigment present in most staphylococci strains.</text>
</comment>
<dbReference type="Pfam" id="PF00535">
    <property type="entry name" value="Glycos_transf_2"/>
    <property type="match status" value="1"/>
</dbReference>
<evidence type="ECO:0000259" key="10">
    <source>
        <dbReference type="Pfam" id="PF00535"/>
    </source>
</evidence>
<dbReference type="InterPro" id="IPR029044">
    <property type="entry name" value="Nucleotide-diphossugar_trans"/>
</dbReference>
<dbReference type="CDD" id="cd00761">
    <property type="entry name" value="Glyco_tranf_GTA_type"/>
    <property type="match status" value="1"/>
</dbReference>
<dbReference type="InterPro" id="IPR001173">
    <property type="entry name" value="Glyco_trans_2-like"/>
</dbReference>
<evidence type="ECO:0000256" key="3">
    <source>
        <dbReference type="ARBA" id="ARBA00022676"/>
    </source>
</evidence>
<feature type="domain" description="Glycosyltransferase 2-like" evidence="10">
    <location>
        <begin position="9"/>
        <end position="130"/>
    </location>
</feature>
<comment type="similarity">
    <text evidence="8">Belongs to the glycosyltransferase 2 family. CrtQ subfamily.</text>
</comment>
<comment type="pathway">
    <text evidence="7">Carotenoid biosynthesis; staphyloxanthin biosynthesis; staphyloxanthin from farnesyl diphosphate: step 4/5.</text>
</comment>
<keyword evidence="5" id="KW-0472">Membrane</keyword>
<protein>
    <recommendedName>
        <fullName evidence="9">4,4'-diaponeurosporenoate glycosyltransferase</fullName>
    </recommendedName>
</protein>
<keyword evidence="2" id="KW-1003">Cell membrane</keyword>
<gene>
    <name evidence="11" type="ORF">LJ752_05710</name>
</gene>
<evidence type="ECO:0000313" key="11">
    <source>
        <dbReference type="EMBL" id="MCC3265536.1"/>
    </source>
</evidence>
<organism evidence="11 12">
    <name type="scientific">Arthrobacter gengyunqii</name>
    <dbReference type="NCBI Taxonomy" id="2886940"/>
    <lineage>
        <taxon>Bacteria</taxon>
        <taxon>Bacillati</taxon>
        <taxon>Actinomycetota</taxon>
        <taxon>Actinomycetes</taxon>
        <taxon>Micrococcales</taxon>
        <taxon>Micrococcaceae</taxon>
        <taxon>Arthrobacter</taxon>
    </lineage>
</organism>
<dbReference type="SUPFAM" id="SSF53448">
    <property type="entry name" value="Nucleotide-diphospho-sugar transferases"/>
    <property type="match status" value="1"/>
</dbReference>
<evidence type="ECO:0000256" key="6">
    <source>
        <dbReference type="ARBA" id="ARBA00037281"/>
    </source>
</evidence>
<evidence type="ECO:0000256" key="8">
    <source>
        <dbReference type="ARBA" id="ARBA00038120"/>
    </source>
</evidence>
<dbReference type="EMBL" id="JAJFZQ010000004">
    <property type="protein sequence ID" value="MCC3265536.1"/>
    <property type="molecule type" value="Genomic_DNA"/>
</dbReference>
<evidence type="ECO:0000256" key="5">
    <source>
        <dbReference type="ARBA" id="ARBA00023136"/>
    </source>
</evidence>
<keyword evidence="4" id="KW-0808">Transferase</keyword>
<dbReference type="Proteomes" id="UP001139168">
    <property type="component" value="Unassembled WGS sequence"/>
</dbReference>
<dbReference type="RefSeq" id="WP_227890372.1">
    <property type="nucleotide sequence ID" value="NZ_JAJFZQ010000004.1"/>
</dbReference>
<evidence type="ECO:0000313" key="12">
    <source>
        <dbReference type="Proteomes" id="UP001139168"/>
    </source>
</evidence>
<evidence type="ECO:0000256" key="4">
    <source>
        <dbReference type="ARBA" id="ARBA00022679"/>
    </source>
</evidence>
<keyword evidence="3" id="KW-0328">Glycosyltransferase</keyword>
<sequence>MTAALPSVSVVIPCLNDAAALDACLFSLAAQSVPPLEIVVVDNNSTDSSAAVARRHGARVVFEAEPGIPAAAAAGYDAAAAEIIARCDADCLLPADWVQRIAESFAADPDQGALSGPGAFYGFPRPVGAALSVLYLGAYYLAMASALAHLPLFGSNLALRRSVWEKVRSEVHRHDPEMHDDVCLSLHLGQRSTCRFDRTLVVGMAPRALIGAANVIRRFRRAFHTLWAHWPGEAPWVRWPRRFAAGDYERREEPPTANTCG</sequence>
<evidence type="ECO:0000256" key="9">
    <source>
        <dbReference type="ARBA" id="ARBA00040345"/>
    </source>
</evidence>
<dbReference type="PANTHER" id="PTHR43646:SF2">
    <property type="entry name" value="GLYCOSYLTRANSFERASE 2-LIKE DOMAIN-CONTAINING PROTEIN"/>
    <property type="match status" value="1"/>
</dbReference>